<name>A0A8S1P080_PARPR</name>
<protein>
    <recommendedName>
        <fullName evidence="3">G-patch domain-containing protein</fullName>
    </recommendedName>
</protein>
<dbReference type="PROSITE" id="PS50174">
    <property type="entry name" value="G_PATCH"/>
    <property type="match status" value="1"/>
</dbReference>
<accession>A0A8S1P080</accession>
<evidence type="ECO:0000259" key="3">
    <source>
        <dbReference type="PROSITE" id="PS50174"/>
    </source>
</evidence>
<evidence type="ECO:0000256" key="2">
    <source>
        <dbReference type="SAM" id="MobiDB-lite"/>
    </source>
</evidence>
<comment type="similarity">
    <text evidence="1">Belongs to the TFP11/STIP family.</text>
</comment>
<feature type="region of interest" description="Disordered" evidence="2">
    <location>
        <begin position="309"/>
        <end position="332"/>
    </location>
</feature>
<organism evidence="4 5">
    <name type="scientific">Paramecium primaurelia</name>
    <dbReference type="NCBI Taxonomy" id="5886"/>
    <lineage>
        <taxon>Eukaryota</taxon>
        <taxon>Sar</taxon>
        <taxon>Alveolata</taxon>
        <taxon>Ciliophora</taxon>
        <taxon>Intramacronucleata</taxon>
        <taxon>Oligohymenophorea</taxon>
        <taxon>Peniculida</taxon>
        <taxon>Parameciidae</taxon>
        <taxon>Paramecium</taxon>
    </lineage>
</organism>
<dbReference type="InterPro" id="IPR000467">
    <property type="entry name" value="G_patch_dom"/>
</dbReference>
<sequence>MKVDLDNLSSDDDLIFHTGLGFKKSKLNYEDNNEVEMEKPKQKIAQQQQQRARLNLFQEQFEQTPKQQSQETPNNQHQQIYKEYQRNQAFANFQKSNASLLSNVDKGVTVKIIDKNMPKNEKVNETEYRIKQKRSVQFNLENNIVHPIVKNEEEYLTLTEKLHLSNNIRRSWQLYKVDSDSEVEAQDDESDDSIIHIVCQTPSHKPKGILKKKPQVFKEDDGKKTITVEQVAFKDSRNKKNLSQREKKNLEKRVEEHDYGVGLKFLQKLGYKYGEGLGANKQGILEPVIAIKKQSFTGEGVQEYEYQNKVEEEEQENENNSTQDNHQKPFFESKKMNKYEKQWRKKRNKQDGQPIVYNKKEEILNLDRNHIMDNLIKDNQNNNKYKIIDMTGSDINDYLNKTQDIQVQNNKVVREYLKDVQELTWSVQKILEKRLGKWENNEQSIKKEKDKIIILDHEKKEELIQYTQWNDSVKRKEEFLNYLRFFKDDEILIKKDQFSIFSKFEECFRKFSDQFIQFNLIGLLVKNAEQEIKNLIIKWKGPLTKMDILQNEHQLISQVINLAKDIFIQKKSQNLSKYAEQLDVFIINNQISTSDVNTLKRFIGILIAPIIIRLRNYLSTVYDPTQENYLVEFLELWMKDLALVETEETGVNQFQTIRLLDQQVQKDIMGIIMSKLKLKIQEWNMNSTISLHQWLQPWINSRLNNKELLEEVEKKLKQLKFTDRDDFGFSVLQPWARYLGENWKNLLYMSVLPKMLFCLHNLEINPQNQNVQPIKEIFKWMDEIEPYIEMIFQPLIEKLNNTLENWIQQQGSRDEMNKWLDGWEKFLMKRIIQRVYKFQVQFNSMKQKII</sequence>
<dbReference type="GO" id="GO:0071008">
    <property type="term" value="C:U2-type post-mRNA release spliceosomal complex"/>
    <property type="evidence" value="ECO:0007669"/>
    <property type="project" value="TreeGrafter"/>
</dbReference>
<feature type="domain" description="G-patch" evidence="3">
    <location>
        <begin position="258"/>
        <end position="304"/>
    </location>
</feature>
<dbReference type="InterPro" id="IPR045211">
    <property type="entry name" value="TFP11/STIP/Ntr1"/>
</dbReference>
<proteinExistence type="inferred from homology"/>
<dbReference type="PANTHER" id="PTHR23329:SF1">
    <property type="entry name" value="TUFTELIN-INTERACTING PROTEIN 11"/>
    <property type="match status" value="1"/>
</dbReference>
<dbReference type="GO" id="GO:0003676">
    <property type="term" value="F:nucleic acid binding"/>
    <property type="evidence" value="ECO:0007669"/>
    <property type="project" value="InterPro"/>
</dbReference>
<dbReference type="GO" id="GO:0000390">
    <property type="term" value="P:spliceosomal complex disassembly"/>
    <property type="evidence" value="ECO:0007669"/>
    <property type="project" value="InterPro"/>
</dbReference>
<dbReference type="OMA" id="CEQDIIQ"/>
<dbReference type="AlphaFoldDB" id="A0A8S1P080"/>
<reference evidence="4" key="1">
    <citation type="submission" date="2021-01" db="EMBL/GenBank/DDBJ databases">
        <authorList>
            <consortium name="Genoscope - CEA"/>
            <person name="William W."/>
        </authorList>
    </citation>
    <scope>NUCLEOTIDE SEQUENCE</scope>
</reference>
<evidence type="ECO:0000256" key="1">
    <source>
        <dbReference type="ARBA" id="ARBA00010900"/>
    </source>
</evidence>
<dbReference type="Proteomes" id="UP000688137">
    <property type="component" value="Unassembled WGS sequence"/>
</dbReference>
<evidence type="ECO:0000313" key="5">
    <source>
        <dbReference type="Proteomes" id="UP000688137"/>
    </source>
</evidence>
<dbReference type="PANTHER" id="PTHR23329">
    <property type="entry name" value="TUFTELIN-INTERACTING PROTEIN 11-RELATED"/>
    <property type="match status" value="1"/>
</dbReference>
<comment type="caution">
    <text evidence="4">The sequence shown here is derived from an EMBL/GenBank/DDBJ whole genome shotgun (WGS) entry which is preliminary data.</text>
</comment>
<dbReference type="Pfam" id="PF01585">
    <property type="entry name" value="G-patch"/>
    <property type="match status" value="1"/>
</dbReference>
<keyword evidence="5" id="KW-1185">Reference proteome</keyword>
<dbReference type="Pfam" id="PF07842">
    <property type="entry name" value="GCFC"/>
    <property type="match status" value="1"/>
</dbReference>
<dbReference type="EMBL" id="CAJJDM010000105">
    <property type="protein sequence ID" value="CAD8096701.1"/>
    <property type="molecule type" value="Genomic_DNA"/>
</dbReference>
<dbReference type="InterPro" id="IPR022783">
    <property type="entry name" value="GCFC_dom"/>
</dbReference>
<gene>
    <name evidence="4" type="ORF">PPRIM_AZ9-3.1.T1020058</name>
</gene>
<evidence type="ECO:0000313" key="4">
    <source>
        <dbReference type="EMBL" id="CAD8096701.1"/>
    </source>
</evidence>
<dbReference type="SMART" id="SM00443">
    <property type="entry name" value="G_patch"/>
    <property type="match status" value="1"/>
</dbReference>